<dbReference type="InterPro" id="IPR017195">
    <property type="entry name" value="ABC_thiamin-permease_prd"/>
</dbReference>
<dbReference type="EMBL" id="CAWVOH010000004">
    <property type="protein sequence ID" value="CAK8054859.1"/>
    <property type="molecule type" value="Genomic_DNA"/>
</dbReference>
<feature type="transmembrane region" description="Helical" evidence="1">
    <location>
        <begin position="7"/>
        <end position="26"/>
    </location>
</feature>
<organism evidence="2 3">
    <name type="scientific">Eupransor demetentiae</name>
    <dbReference type="NCBI Taxonomy" id="3109584"/>
    <lineage>
        <taxon>Bacteria</taxon>
        <taxon>Bacillati</taxon>
        <taxon>Bacillota</taxon>
        <taxon>Bacilli</taxon>
        <taxon>Lactobacillales</taxon>
        <taxon>Lactobacillaceae</taxon>
        <taxon>Eupransor</taxon>
    </lineage>
</organism>
<reference evidence="2 3" key="1">
    <citation type="submission" date="2024-01" db="EMBL/GenBank/DDBJ databases">
        <authorList>
            <person name="Botero Cardona J."/>
        </authorList>
    </citation>
    <scope>NUCLEOTIDE SEQUENCE [LARGE SCALE GENOMIC DNA]</scope>
    <source>
        <strain evidence="2 3">LMG 33000</strain>
    </source>
</reference>
<protein>
    <submittedName>
        <fullName evidence="2">Permease component (YkoE)</fullName>
    </submittedName>
</protein>
<gene>
    <name evidence="2" type="ORF">R54876_GBNLAHCA_01442</name>
</gene>
<feature type="transmembrane region" description="Helical" evidence="1">
    <location>
        <begin position="145"/>
        <end position="169"/>
    </location>
</feature>
<sequence length="186" mass="20171">MKAKWTLQNVILLALIAIIFSVVYWIMDPVYQLVSAALTPVGLQVFTTELTLGVWMMAGPLAAYLLKKPGAGFIGEMLGAAGEMFLGGVYGVGTLLSGFVQGIASELGFTLVGYKNWTAGLWLSTLTGTIVTFAWSIIKDGYLHYNFGLLIALFVVRYLSIFFFGGVLVKGITTLLDRSKLLAKKD</sequence>
<dbReference type="Proteomes" id="UP001314241">
    <property type="component" value="Unassembled WGS sequence"/>
</dbReference>
<accession>A0ABP0ERB4</accession>
<feature type="transmembrane region" description="Helical" evidence="1">
    <location>
        <begin position="119"/>
        <end position="138"/>
    </location>
</feature>
<keyword evidence="1" id="KW-0472">Membrane</keyword>
<dbReference type="RefSeq" id="WP_349642405.1">
    <property type="nucleotide sequence ID" value="NZ_CAWVOH010000004.1"/>
</dbReference>
<name>A0ABP0ERB4_9LACO</name>
<keyword evidence="1" id="KW-1133">Transmembrane helix</keyword>
<keyword evidence="1" id="KW-0812">Transmembrane</keyword>
<keyword evidence="3" id="KW-1185">Reference proteome</keyword>
<dbReference type="Pfam" id="PF09819">
    <property type="entry name" value="ABC_cobalt"/>
    <property type="match status" value="1"/>
</dbReference>
<evidence type="ECO:0000256" key="1">
    <source>
        <dbReference type="SAM" id="Phobius"/>
    </source>
</evidence>
<dbReference type="PIRSF" id="PIRSF037394">
    <property type="entry name" value="ABC_thiamine-permease_YkoE_prd"/>
    <property type="match status" value="1"/>
</dbReference>
<feature type="transmembrane region" description="Helical" evidence="1">
    <location>
        <begin position="78"/>
        <end position="99"/>
    </location>
</feature>
<feature type="transmembrane region" description="Helical" evidence="1">
    <location>
        <begin position="46"/>
        <end position="66"/>
    </location>
</feature>
<proteinExistence type="predicted"/>
<comment type="caution">
    <text evidence="2">The sequence shown here is derived from an EMBL/GenBank/DDBJ whole genome shotgun (WGS) entry which is preliminary data.</text>
</comment>
<evidence type="ECO:0000313" key="3">
    <source>
        <dbReference type="Proteomes" id="UP001314241"/>
    </source>
</evidence>
<evidence type="ECO:0000313" key="2">
    <source>
        <dbReference type="EMBL" id="CAK8054859.1"/>
    </source>
</evidence>